<dbReference type="OrthoDB" id="10258692at2759"/>
<dbReference type="AlphaFoldDB" id="A0A9D4TBN5"/>
<comment type="similarity">
    <text evidence="2">Belongs to the N-CoR nuclear receptor corepressors family.</text>
</comment>
<evidence type="ECO:0000256" key="1">
    <source>
        <dbReference type="ARBA" id="ARBA00004123"/>
    </source>
</evidence>
<dbReference type="EMBL" id="JABSTV010001245">
    <property type="protein sequence ID" value="KAH7984442.1"/>
    <property type="molecule type" value="Genomic_DNA"/>
</dbReference>
<evidence type="ECO:0000256" key="8">
    <source>
        <dbReference type="ARBA" id="ARBA00023242"/>
    </source>
</evidence>
<dbReference type="InterPro" id="IPR031557">
    <property type="entry name" value="N-CoR_GPS2_interact"/>
</dbReference>
<keyword evidence="6 9" id="KW-0175">Coiled coil</keyword>
<dbReference type="PANTHER" id="PTHR13992:SF39">
    <property type="entry name" value="SMRTER, ISOFORM G"/>
    <property type="match status" value="1"/>
</dbReference>
<keyword evidence="7" id="KW-0238">DNA-binding</keyword>
<dbReference type="GO" id="GO:0000785">
    <property type="term" value="C:chromatin"/>
    <property type="evidence" value="ECO:0007669"/>
    <property type="project" value="TreeGrafter"/>
</dbReference>
<dbReference type="Gene3D" id="1.10.10.60">
    <property type="entry name" value="Homeodomain-like"/>
    <property type="match status" value="1"/>
</dbReference>
<evidence type="ECO:0000256" key="2">
    <source>
        <dbReference type="ARBA" id="ARBA00010097"/>
    </source>
</evidence>
<dbReference type="InterPro" id="IPR009057">
    <property type="entry name" value="Homeodomain-like_sf"/>
</dbReference>
<feature type="coiled-coil region" evidence="9">
    <location>
        <begin position="379"/>
        <end position="413"/>
    </location>
</feature>
<evidence type="ECO:0000256" key="3">
    <source>
        <dbReference type="ARBA" id="ARBA00022723"/>
    </source>
</evidence>
<feature type="domain" description="SANT" evidence="11">
    <location>
        <begin position="513"/>
        <end position="564"/>
    </location>
</feature>
<dbReference type="PANTHER" id="PTHR13992">
    <property type="entry name" value="NUCLEAR RECEPTOR CO-REPRESSOR RELATED NCOR"/>
    <property type="match status" value="1"/>
</dbReference>
<dbReference type="GO" id="GO:0006357">
    <property type="term" value="P:regulation of transcription by RNA polymerase II"/>
    <property type="evidence" value="ECO:0007669"/>
    <property type="project" value="TreeGrafter"/>
</dbReference>
<feature type="region of interest" description="Disordered" evidence="10">
    <location>
        <begin position="1"/>
        <end position="83"/>
    </location>
</feature>
<evidence type="ECO:0000313" key="12">
    <source>
        <dbReference type="EMBL" id="KAH7984442.1"/>
    </source>
</evidence>
<dbReference type="GO" id="GO:0005654">
    <property type="term" value="C:nucleoplasm"/>
    <property type="evidence" value="ECO:0007669"/>
    <property type="project" value="UniProtKB-ARBA"/>
</dbReference>
<evidence type="ECO:0000313" key="13">
    <source>
        <dbReference type="Proteomes" id="UP000821837"/>
    </source>
</evidence>
<keyword evidence="5" id="KW-0862">Zinc</keyword>
<evidence type="ECO:0000259" key="11">
    <source>
        <dbReference type="PROSITE" id="PS51293"/>
    </source>
</evidence>
<proteinExistence type="inferred from homology"/>
<dbReference type="PROSITE" id="PS51293">
    <property type="entry name" value="SANT"/>
    <property type="match status" value="1"/>
</dbReference>
<evidence type="ECO:0000256" key="9">
    <source>
        <dbReference type="SAM" id="Coils"/>
    </source>
</evidence>
<dbReference type="VEuPathDB" id="VectorBase:RSAN_038958"/>
<evidence type="ECO:0000256" key="7">
    <source>
        <dbReference type="ARBA" id="ARBA00023125"/>
    </source>
</evidence>
<evidence type="ECO:0000256" key="10">
    <source>
        <dbReference type="SAM" id="MobiDB-lite"/>
    </source>
</evidence>
<dbReference type="GO" id="GO:0008270">
    <property type="term" value="F:zinc ion binding"/>
    <property type="evidence" value="ECO:0007669"/>
    <property type="project" value="UniProtKB-KW"/>
</dbReference>
<dbReference type="GO" id="GO:0032991">
    <property type="term" value="C:protein-containing complex"/>
    <property type="evidence" value="ECO:0007669"/>
    <property type="project" value="UniProtKB-ARBA"/>
</dbReference>
<dbReference type="CDD" id="cd00167">
    <property type="entry name" value="SANT"/>
    <property type="match status" value="1"/>
</dbReference>
<evidence type="ECO:0000256" key="4">
    <source>
        <dbReference type="ARBA" id="ARBA00022771"/>
    </source>
</evidence>
<dbReference type="GO" id="GO:0003677">
    <property type="term" value="F:DNA binding"/>
    <property type="evidence" value="ECO:0007669"/>
    <property type="project" value="UniProtKB-KW"/>
</dbReference>
<keyword evidence="13" id="KW-1185">Reference proteome</keyword>
<reference evidence="12" key="2">
    <citation type="submission" date="2021-09" db="EMBL/GenBank/DDBJ databases">
        <authorList>
            <person name="Jia N."/>
            <person name="Wang J."/>
            <person name="Shi W."/>
            <person name="Du L."/>
            <person name="Sun Y."/>
            <person name="Zhan W."/>
            <person name="Jiang J."/>
            <person name="Wang Q."/>
            <person name="Zhang B."/>
            <person name="Ji P."/>
            <person name="Sakyi L.B."/>
            <person name="Cui X."/>
            <person name="Yuan T."/>
            <person name="Jiang B."/>
            <person name="Yang W."/>
            <person name="Lam T.T.-Y."/>
            <person name="Chang Q."/>
            <person name="Ding S."/>
            <person name="Wang X."/>
            <person name="Zhu J."/>
            <person name="Ruan X."/>
            <person name="Zhao L."/>
            <person name="Wei J."/>
            <person name="Que T."/>
            <person name="Du C."/>
            <person name="Cheng J."/>
            <person name="Dai P."/>
            <person name="Han X."/>
            <person name="Huang E."/>
            <person name="Gao Y."/>
            <person name="Liu J."/>
            <person name="Shao H."/>
            <person name="Ye R."/>
            <person name="Li L."/>
            <person name="Wei W."/>
            <person name="Wang X."/>
            <person name="Wang C."/>
            <person name="Huo Q."/>
            <person name="Li W."/>
            <person name="Guo W."/>
            <person name="Chen H."/>
            <person name="Chen S."/>
            <person name="Zhou L."/>
            <person name="Zhou L."/>
            <person name="Ni X."/>
            <person name="Tian J."/>
            <person name="Zhou Y."/>
            <person name="Sheng Y."/>
            <person name="Liu T."/>
            <person name="Pan Y."/>
            <person name="Xia L."/>
            <person name="Li J."/>
            <person name="Zhao F."/>
            <person name="Cao W."/>
        </authorList>
    </citation>
    <scope>NUCLEOTIDE SEQUENCE</scope>
    <source>
        <strain evidence="12">Rsan-2018</strain>
        <tissue evidence="12">Larvae</tissue>
    </source>
</reference>
<evidence type="ECO:0000256" key="6">
    <source>
        <dbReference type="ARBA" id="ARBA00023054"/>
    </source>
</evidence>
<keyword evidence="3" id="KW-0479">Metal-binding</keyword>
<comment type="caution">
    <text evidence="12">The sequence shown here is derived from an EMBL/GenBank/DDBJ whole genome shotgun (WGS) entry which is preliminary data.</text>
</comment>
<dbReference type="Pfam" id="PF15784">
    <property type="entry name" value="GPS2_interact"/>
    <property type="match status" value="1"/>
</dbReference>
<gene>
    <name evidence="12" type="ORF">HPB52_020858</name>
</gene>
<feature type="region of interest" description="Disordered" evidence="10">
    <location>
        <begin position="159"/>
        <end position="209"/>
    </location>
</feature>
<comment type="subcellular location">
    <subcellularLocation>
        <location evidence="1">Nucleus</location>
    </subcellularLocation>
</comment>
<dbReference type="FunFam" id="1.10.10.60:FF:000012">
    <property type="entry name" value="Metastasis-associated 1 family, member 3"/>
    <property type="match status" value="1"/>
</dbReference>
<dbReference type="Pfam" id="PF00249">
    <property type="entry name" value="Myb_DNA-binding"/>
    <property type="match status" value="1"/>
</dbReference>
<sequence length="590" mass="68432">MEGRGSRGPGPDRNGPSRLRLTGTRGYPYPQVPTQVAQVRHHPYATGAHQNYCSAAQSQSERQPQQHQQEKEQHHQHQQQRQQQDILLEGYQEFQPQYARPKPFLLPQPVEYGANQVHFGQVQCFNGYRLPLRDPRERTWSQLDTGYCGSTAAVASLAAPPAEAATKKRPSQGPAPTDPRQALFRGASWQHHRPSTSSGSSSQVPQRHPVTGADMHKEFAVPHAEASSRTPQGQNGCNEPSKQELLVRIEKVDEEIAEDESRIELLNNRKLELELKTSSSFDKANDKSNGKSNDKVKRRINQKLNDGQDAALLKLKLASILEAIYSENNATARLEHASFDNLGPKVDQPLYRQPSDNSVYYENKQKFLDFKKRLMAHIKQAAREEKNRQERETEKYDKLMESWKKKMEDKENTAAHKTKIQKQREIFEKQFPELKKQREIRERFLRAGNRVRSDAHMEEIIGGLQEQENANRKMRQNAVVLPVVVDLQERRRPRYCDHNRLVRDMAAMHNECQKQSTWTDQEKEIFREKFTEFPKDFGKIASFLEKKSVSECVRYYYLTKKKENYKQLLGKNRGVQRKTTNWRSKRNSRK</sequence>
<name>A0A9D4TBN5_RHISA</name>
<feature type="region of interest" description="Disordered" evidence="10">
    <location>
        <begin position="569"/>
        <end position="590"/>
    </location>
</feature>
<feature type="compositionally biased region" description="Low complexity" evidence="10">
    <location>
        <begin position="57"/>
        <end position="67"/>
    </location>
</feature>
<dbReference type="SUPFAM" id="SSF46689">
    <property type="entry name" value="Homeodomain-like"/>
    <property type="match status" value="1"/>
</dbReference>
<dbReference type="InterPro" id="IPR017884">
    <property type="entry name" value="SANT_dom"/>
</dbReference>
<feature type="compositionally biased region" description="Polar residues" evidence="10">
    <location>
        <begin position="227"/>
        <end position="240"/>
    </location>
</feature>
<feature type="region of interest" description="Disordered" evidence="10">
    <location>
        <begin position="221"/>
        <end position="242"/>
    </location>
</feature>
<evidence type="ECO:0000256" key="5">
    <source>
        <dbReference type="ARBA" id="ARBA00022833"/>
    </source>
</evidence>
<accession>A0A9D4TBN5</accession>
<dbReference type="Proteomes" id="UP000821837">
    <property type="component" value="Chromosome 1"/>
</dbReference>
<reference evidence="12" key="1">
    <citation type="journal article" date="2020" name="Cell">
        <title>Large-Scale Comparative Analyses of Tick Genomes Elucidate Their Genetic Diversity and Vector Capacities.</title>
        <authorList>
            <consortium name="Tick Genome and Microbiome Consortium (TIGMIC)"/>
            <person name="Jia N."/>
            <person name="Wang J."/>
            <person name="Shi W."/>
            <person name="Du L."/>
            <person name="Sun Y."/>
            <person name="Zhan W."/>
            <person name="Jiang J.F."/>
            <person name="Wang Q."/>
            <person name="Zhang B."/>
            <person name="Ji P."/>
            <person name="Bell-Sakyi L."/>
            <person name="Cui X.M."/>
            <person name="Yuan T.T."/>
            <person name="Jiang B.G."/>
            <person name="Yang W.F."/>
            <person name="Lam T.T."/>
            <person name="Chang Q.C."/>
            <person name="Ding S.J."/>
            <person name="Wang X.J."/>
            <person name="Zhu J.G."/>
            <person name="Ruan X.D."/>
            <person name="Zhao L."/>
            <person name="Wei J.T."/>
            <person name="Ye R.Z."/>
            <person name="Que T.C."/>
            <person name="Du C.H."/>
            <person name="Zhou Y.H."/>
            <person name="Cheng J.X."/>
            <person name="Dai P.F."/>
            <person name="Guo W.B."/>
            <person name="Han X.H."/>
            <person name="Huang E.J."/>
            <person name="Li L.F."/>
            <person name="Wei W."/>
            <person name="Gao Y.C."/>
            <person name="Liu J.Z."/>
            <person name="Shao H.Z."/>
            <person name="Wang X."/>
            <person name="Wang C.C."/>
            <person name="Yang T.C."/>
            <person name="Huo Q.B."/>
            <person name="Li W."/>
            <person name="Chen H.Y."/>
            <person name="Chen S.E."/>
            <person name="Zhou L.G."/>
            <person name="Ni X.B."/>
            <person name="Tian J.H."/>
            <person name="Sheng Y."/>
            <person name="Liu T."/>
            <person name="Pan Y.S."/>
            <person name="Xia L.Y."/>
            <person name="Li J."/>
            <person name="Zhao F."/>
            <person name="Cao W.C."/>
        </authorList>
    </citation>
    <scope>NUCLEOTIDE SEQUENCE</scope>
    <source>
        <strain evidence="12">Rsan-2018</strain>
    </source>
</reference>
<keyword evidence="4" id="KW-0863">Zinc-finger</keyword>
<protein>
    <recommendedName>
        <fullName evidence="11">SANT domain-containing protein</fullName>
    </recommendedName>
</protein>
<feature type="coiled-coil region" evidence="9">
    <location>
        <begin position="242"/>
        <end position="276"/>
    </location>
</feature>
<dbReference type="SMART" id="SM00717">
    <property type="entry name" value="SANT"/>
    <property type="match status" value="1"/>
</dbReference>
<dbReference type="InterPro" id="IPR051571">
    <property type="entry name" value="N-CoR_corepressor"/>
</dbReference>
<organism evidence="12 13">
    <name type="scientific">Rhipicephalus sanguineus</name>
    <name type="common">Brown dog tick</name>
    <name type="synonym">Ixodes sanguineus</name>
    <dbReference type="NCBI Taxonomy" id="34632"/>
    <lineage>
        <taxon>Eukaryota</taxon>
        <taxon>Metazoa</taxon>
        <taxon>Ecdysozoa</taxon>
        <taxon>Arthropoda</taxon>
        <taxon>Chelicerata</taxon>
        <taxon>Arachnida</taxon>
        <taxon>Acari</taxon>
        <taxon>Parasitiformes</taxon>
        <taxon>Ixodida</taxon>
        <taxon>Ixodoidea</taxon>
        <taxon>Ixodidae</taxon>
        <taxon>Rhipicephalinae</taxon>
        <taxon>Rhipicephalus</taxon>
        <taxon>Rhipicephalus</taxon>
    </lineage>
</organism>
<keyword evidence="8" id="KW-0539">Nucleus</keyword>
<dbReference type="InterPro" id="IPR001005">
    <property type="entry name" value="SANT/Myb"/>
</dbReference>